<keyword evidence="3" id="KW-1185">Reference proteome</keyword>
<feature type="region of interest" description="Disordered" evidence="1">
    <location>
        <begin position="1"/>
        <end position="23"/>
    </location>
</feature>
<name>A0ABV4AXQ8_9BURK</name>
<dbReference type="Proteomes" id="UP001562178">
    <property type="component" value="Unassembled WGS sequence"/>
</dbReference>
<reference evidence="2 3" key="1">
    <citation type="journal article" date="2016" name="Int. J. Syst. Evol. Microbiol.">
        <title>Description of Comamonas sediminis sp. nov., isolated from lagoon sediments.</title>
        <authorList>
            <person name="Subhash Y."/>
            <person name="Bang J.J."/>
            <person name="You T.H."/>
            <person name="Lee S.S."/>
        </authorList>
    </citation>
    <scope>NUCLEOTIDE SEQUENCE [LARGE SCALE GENOMIC DNA]</scope>
    <source>
        <strain evidence="2 3">JCM 31169</strain>
    </source>
</reference>
<proteinExistence type="predicted"/>
<comment type="caution">
    <text evidence="2">The sequence shown here is derived from an EMBL/GenBank/DDBJ whole genome shotgun (WGS) entry which is preliminary data.</text>
</comment>
<gene>
    <name evidence="2" type="ORF">AB7A72_02800</name>
</gene>
<evidence type="ECO:0000256" key="1">
    <source>
        <dbReference type="SAM" id="MobiDB-lite"/>
    </source>
</evidence>
<evidence type="ECO:0000313" key="2">
    <source>
        <dbReference type="EMBL" id="MEY2249922.1"/>
    </source>
</evidence>
<organism evidence="2 3">
    <name type="scientific">Comamonas sediminis</name>
    <dbReference type="NCBI Taxonomy" id="1783360"/>
    <lineage>
        <taxon>Bacteria</taxon>
        <taxon>Pseudomonadati</taxon>
        <taxon>Pseudomonadota</taxon>
        <taxon>Betaproteobacteria</taxon>
        <taxon>Burkholderiales</taxon>
        <taxon>Comamonadaceae</taxon>
        <taxon>Comamonas</taxon>
    </lineage>
</organism>
<accession>A0ABV4AXQ8</accession>
<evidence type="ECO:0000313" key="3">
    <source>
        <dbReference type="Proteomes" id="UP001562178"/>
    </source>
</evidence>
<dbReference type="EMBL" id="JBGBDC010000001">
    <property type="protein sequence ID" value="MEY2249922.1"/>
    <property type="molecule type" value="Genomic_DNA"/>
</dbReference>
<sequence>MRGRLGPRGAAVMGSGGPAPAAWQPAEGLSGRFEGRVAFDAQLQYFLHQAAAQGWRQIIVADADFADWAWGSADAVELLHQWARQGGQMTVLAHRFDRLVQRHPRWVQWRRTWDHRLQCRRLLSRDVAQVPSALWSPQWAVQRLDVARCVGVASAERSAIVPLGERLQEWIRSASTPDFAATVLGL</sequence>
<protein>
    <submittedName>
        <fullName evidence="2">Uncharacterized protein</fullName>
    </submittedName>
</protein>